<reference evidence="9 10" key="1">
    <citation type="submission" date="2015-01" db="EMBL/GenBank/DDBJ databases">
        <title>Desulfovibrio sp. JC271 draft genome sequence.</title>
        <authorList>
            <person name="Shivani Y."/>
            <person name="Subhash Y."/>
            <person name="Sasikala C."/>
            <person name="Ramana C.V."/>
        </authorList>
    </citation>
    <scope>NUCLEOTIDE SEQUENCE [LARGE SCALE GENOMIC DNA]</scope>
    <source>
        <strain evidence="9 10">JC271</strain>
    </source>
</reference>
<dbReference type="OrthoDB" id="9763792at2"/>
<dbReference type="Gene3D" id="3.40.50.2300">
    <property type="match status" value="1"/>
</dbReference>
<dbReference type="SMART" id="SM00382">
    <property type="entry name" value="AAA"/>
    <property type="match status" value="1"/>
</dbReference>
<evidence type="ECO:0000256" key="1">
    <source>
        <dbReference type="ARBA" id="ARBA00022741"/>
    </source>
</evidence>
<proteinExistence type="predicted"/>
<keyword evidence="4" id="KW-0804">Transcription</keyword>
<dbReference type="PROSITE" id="PS00675">
    <property type="entry name" value="SIGMA54_INTERACT_1"/>
    <property type="match status" value="1"/>
</dbReference>
<dbReference type="EMBL" id="JXMS01000002">
    <property type="protein sequence ID" value="OBQ56770.1"/>
    <property type="molecule type" value="Genomic_DNA"/>
</dbReference>
<organism evidence="9 10">
    <name type="scientific">Halodesulfovibrio spirochaetisodalis</name>
    <dbReference type="NCBI Taxonomy" id="1560234"/>
    <lineage>
        <taxon>Bacteria</taxon>
        <taxon>Pseudomonadati</taxon>
        <taxon>Thermodesulfobacteriota</taxon>
        <taxon>Desulfovibrionia</taxon>
        <taxon>Desulfovibrionales</taxon>
        <taxon>Desulfovibrionaceae</taxon>
        <taxon>Halodesulfovibrio</taxon>
    </lineage>
</organism>
<dbReference type="InterPro" id="IPR009057">
    <property type="entry name" value="Homeodomain-like_sf"/>
</dbReference>
<evidence type="ECO:0000256" key="6">
    <source>
        <dbReference type="SAM" id="Coils"/>
    </source>
</evidence>
<dbReference type="PANTHER" id="PTHR32071">
    <property type="entry name" value="TRANSCRIPTIONAL REGULATORY PROTEIN"/>
    <property type="match status" value="1"/>
</dbReference>
<dbReference type="Gene3D" id="3.40.50.300">
    <property type="entry name" value="P-loop containing nucleotide triphosphate hydrolases"/>
    <property type="match status" value="1"/>
</dbReference>
<dbReference type="InterPro" id="IPR025662">
    <property type="entry name" value="Sigma_54_int_dom_ATP-bd_1"/>
</dbReference>
<dbReference type="PROSITE" id="PS50045">
    <property type="entry name" value="SIGMA54_INTERACT_4"/>
    <property type="match status" value="1"/>
</dbReference>
<evidence type="ECO:0000313" key="9">
    <source>
        <dbReference type="EMBL" id="OBQ56770.1"/>
    </source>
</evidence>
<feature type="coiled-coil region" evidence="6">
    <location>
        <begin position="131"/>
        <end position="162"/>
    </location>
</feature>
<keyword evidence="5" id="KW-0597">Phosphoprotein</keyword>
<dbReference type="FunFam" id="3.40.50.300:FF:000006">
    <property type="entry name" value="DNA-binding transcriptional regulator NtrC"/>
    <property type="match status" value="1"/>
</dbReference>
<dbReference type="PRINTS" id="PR01590">
    <property type="entry name" value="HTHFIS"/>
</dbReference>
<dbReference type="InterPro" id="IPR011006">
    <property type="entry name" value="CheY-like_superfamily"/>
</dbReference>
<evidence type="ECO:0000256" key="2">
    <source>
        <dbReference type="ARBA" id="ARBA00022840"/>
    </source>
</evidence>
<gene>
    <name evidence="9" type="ORF">SP90_01430</name>
</gene>
<feature type="modified residue" description="4-aspartylphosphate" evidence="5">
    <location>
        <position position="51"/>
    </location>
</feature>
<keyword evidence="10" id="KW-1185">Reference proteome</keyword>
<dbReference type="GO" id="GO:0005524">
    <property type="term" value="F:ATP binding"/>
    <property type="evidence" value="ECO:0007669"/>
    <property type="project" value="UniProtKB-KW"/>
</dbReference>
<dbReference type="PROSITE" id="PS50110">
    <property type="entry name" value="RESPONSE_REGULATORY"/>
    <property type="match status" value="1"/>
</dbReference>
<dbReference type="RefSeq" id="WP_066851813.1">
    <property type="nucleotide sequence ID" value="NZ_JXMS01000002.1"/>
</dbReference>
<dbReference type="Gene3D" id="1.10.8.60">
    <property type="match status" value="1"/>
</dbReference>
<dbReference type="InterPro" id="IPR002078">
    <property type="entry name" value="Sigma_54_int"/>
</dbReference>
<dbReference type="GO" id="GO:0043565">
    <property type="term" value="F:sequence-specific DNA binding"/>
    <property type="evidence" value="ECO:0007669"/>
    <property type="project" value="InterPro"/>
</dbReference>
<dbReference type="Pfam" id="PF25601">
    <property type="entry name" value="AAA_lid_14"/>
    <property type="match status" value="1"/>
</dbReference>
<dbReference type="PANTHER" id="PTHR32071:SF57">
    <property type="entry name" value="C4-DICARBOXYLATE TRANSPORT TRANSCRIPTIONAL REGULATORY PROTEIN DCTD"/>
    <property type="match status" value="1"/>
</dbReference>
<dbReference type="InterPro" id="IPR058031">
    <property type="entry name" value="AAA_lid_NorR"/>
</dbReference>
<keyword evidence="1" id="KW-0547">Nucleotide-binding</keyword>
<dbReference type="GO" id="GO:0000160">
    <property type="term" value="P:phosphorelay signal transduction system"/>
    <property type="evidence" value="ECO:0007669"/>
    <property type="project" value="InterPro"/>
</dbReference>
<dbReference type="PATRIC" id="fig|1560234.3.peg.1157"/>
<dbReference type="CDD" id="cd00009">
    <property type="entry name" value="AAA"/>
    <property type="match status" value="1"/>
</dbReference>
<dbReference type="Pfam" id="PF02954">
    <property type="entry name" value="HTH_8"/>
    <property type="match status" value="1"/>
</dbReference>
<dbReference type="SUPFAM" id="SSF52540">
    <property type="entry name" value="P-loop containing nucleoside triphosphate hydrolases"/>
    <property type="match status" value="1"/>
</dbReference>
<dbReference type="Pfam" id="PF00072">
    <property type="entry name" value="Response_reg"/>
    <property type="match status" value="1"/>
</dbReference>
<keyword evidence="6" id="KW-0175">Coiled coil</keyword>
<dbReference type="SUPFAM" id="SSF46689">
    <property type="entry name" value="Homeodomain-like"/>
    <property type="match status" value="1"/>
</dbReference>
<dbReference type="SMART" id="SM00448">
    <property type="entry name" value="REC"/>
    <property type="match status" value="1"/>
</dbReference>
<evidence type="ECO:0000256" key="3">
    <source>
        <dbReference type="ARBA" id="ARBA00023015"/>
    </source>
</evidence>
<evidence type="ECO:0000256" key="5">
    <source>
        <dbReference type="PROSITE-ProRule" id="PRU00169"/>
    </source>
</evidence>
<comment type="caution">
    <text evidence="9">The sequence shown here is derived from an EMBL/GenBank/DDBJ whole genome shotgun (WGS) entry which is preliminary data.</text>
</comment>
<dbReference type="Gene3D" id="1.10.10.60">
    <property type="entry name" value="Homeodomain-like"/>
    <property type="match status" value="1"/>
</dbReference>
<evidence type="ECO:0000313" key="10">
    <source>
        <dbReference type="Proteomes" id="UP000091979"/>
    </source>
</evidence>
<dbReference type="InterPro" id="IPR025944">
    <property type="entry name" value="Sigma_54_int_dom_CS"/>
</dbReference>
<name>A0A1B7XMM0_9BACT</name>
<sequence>MRILIVDDNPTSLQSLSVVLTDLGHQPSTFSDPVAALNHAKESYYPLIITDIKMPMLDGLSLLAELKACETSKRSDVIIITGHGDMDTAIAALRNGAYDYLNKPINARELAAVVERSFEHQNLLFENKDLKQNMEERVALAKESLQEDLEKMRSQLRNVSGIGEIISGSQRMQEVIRDATIFHHEPDVPILIEGETGTGKEVIARLVHHGDTHCDRPFVALNCSAIAESLFESELFGYEAGAYTGSRAGGSAGKLELAGNGTLFLDEIAEMPLHLQPKLLRVLEDRSFYRVGGLQKKEFTARIIGAGNKNLELMVEEGLFRRDLYHRLTVGHLRLPPLRERQKDIAEMAALFLRKQVVRKGKNFSSIAPETIETLSKYSWPGNVRELENTIERAVLIHDDTVLRPKHIEFLNTNRSAQISARENSPSLSESGAMPSIDVNSSTIILPDTPFSLEDLTQSVIHAALKKFNGNKSKTASYLGISRYALYRRLS</sequence>
<keyword evidence="3" id="KW-0805">Transcription regulation</keyword>
<dbReference type="SUPFAM" id="SSF52172">
    <property type="entry name" value="CheY-like"/>
    <property type="match status" value="1"/>
</dbReference>
<dbReference type="PROSITE" id="PS00688">
    <property type="entry name" value="SIGMA54_INTERACT_3"/>
    <property type="match status" value="1"/>
</dbReference>
<dbReference type="Pfam" id="PF00158">
    <property type="entry name" value="Sigma54_activat"/>
    <property type="match status" value="1"/>
</dbReference>
<dbReference type="STRING" id="1560234.SP90_01430"/>
<evidence type="ECO:0000256" key="4">
    <source>
        <dbReference type="ARBA" id="ARBA00023163"/>
    </source>
</evidence>
<evidence type="ECO:0000259" key="7">
    <source>
        <dbReference type="PROSITE" id="PS50045"/>
    </source>
</evidence>
<dbReference type="InterPro" id="IPR003593">
    <property type="entry name" value="AAA+_ATPase"/>
</dbReference>
<dbReference type="InterPro" id="IPR027417">
    <property type="entry name" value="P-loop_NTPase"/>
</dbReference>
<keyword evidence="2" id="KW-0067">ATP-binding</keyword>
<dbReference type="Proteomes" id="UP000091979">
    <property type="component" value="Unassembled WGS sequence"/>
</dbReference>
<evidence type="ECO:0000259" key="8">
    <source>
        <dbReference type="PROSITE" id="PS50110"/>
    </source>
</evidence>
<feature type="domain" description="Response regulatory" evidence="8">
    <location>
        <begin position="2"/>
        <end position="118"/>
    </location>
</feature>
<protein>
    <submittedName>
        <fullName evidence="9">Chemotaxis protein CheY</fullName>
    </submittedName>
</protein>
<dbReference type="InterPro" id="IPR002197">
    <property type="entry name" value="HTH_Fis"/>
</dbReference>
<dbReference type="AlphaFoldDB" id="A0A1B7XMM0"/>
<feature type="domain" description="Sigma-54 factor interaction" evidence="7">
    <location>
        <begin position="165"/>
        <end position="396"/>
    </location>
</feature>
<dbReference type="InterPro" id="IPR001789">
    <property type="entry name" value="Sig_transdc_resp-reg_receiver"/>
</dbReference>
<dbReference type="GO" id="GO:0006355">
    <property type="term" value="P:regulation of DNA-templated transcription"/>
    <property type="evidence" value="ECO:0007669"/>
    <property type="project" value="InterPro"/>
</dbReference>
<accession>A0A1B7XMM0</accession>